<evidence type="ECO:0000256" key="1">
    <source>
        <dbReference type="SAM" id="Phobius"/>
    </source>
</evidence>
<accession>A0A151AEH0</accession>
<proteinExistence type="predicted"/>
<dbReference type="RefSeq" id="WP_066380342.1">
    <property type="nucleotide sequence ID" value="NZ_LTAZ01000004.1"/>
</dbReference>
<feature type="transmembrane region" description="Helical" evidence="1">
    <location>
        <begin position="59"/>
        <end position="78"/>
    </location>
</feature>
<keyword evidence="1" id="KW-0472">Membrane</keyword>
<name>A0A151AEH0_9EURY</name>
<protein>
    <recommendedName>
        <fullName evidence="4">LexA-binding, inner membrane-associated hydrolase</fullName>
    </recommendedName>
</protein>
<keyword evidence="3" id="KW-1185">Reference proteome</keyword>
<dbReference type="PATRIC" id="fig|1008153.3.peg.1067"/>
<dbReference type="Pfam" id="PF04307">
    <property type="entry name" value="YdjM"/>
    <property type="match status" value="1"/>
</dbReference>
<dbReference type="EMBL" id="LTAZ01000004">
    <property type="protein sequence ID" value="KYH25974.1"/>
    <property type="molecule type" value="Genomic_DNA"/>
</dbReference>
<organism evidence="2 3">
    <name type="scientific">Halalkalicoccus paucihalophilus</name>
    <dbReference type="NCBI Taxonomy" id="1008153"/>
    <lineage>
        <taxon>Archaea</taxon>
        <taxon>Methanobacteriati</taxon>
        <taxon>Methanobacteriota</taxon>
        <taxon>Stenosarchaea group</taxon>
        <taxon>Halobacteria</taxon>
        <taxon>Halobacteriales</taxon>
        <taxon>Halococcaceae</taxon>
        <taxon>Halalkalicoccus</taxon>
    </lineage>
</organism>
<sequence length="187" mass="20155">MWPWGHAALAYVLYSVLRRRRGESPDGVATIVVVFASQLPDLIDKPLAWNLGVIPSGRMLAHAPVVALPLCVAVYWYFARRSRAEYGVAFGLGYLSHIASDAVQSALAGEYAYTRFLLWPLLSVPEDSQAGVLAELSGFSLTPSPALIVSAFVGLAVAGLWIRDGTPGAGVLRRRFRAVARAACDRS</sequence>
<comment type="caution">
    <text evidence="2">The sequence shown here is derived from an EMBL/GenBank/DDBJ whole genome shotgun (WGS) entry which is preliminary data.</text>
</comment>
<dbReference type="InterPro" id="IPR007404">
    <property type="entry name" value="YdjM-like"/>
</dbReference>
<dbReference type="AlphaFoldDB" id="A0A151AEH0"/>
<reference evidence="2 3" key="1">
    <citation type="submission" date="2016-02" db="EMBL/GenBank/DDBJ databases">
        <title>Genome sequence of Halalkalicoccus paucihalophilus DSM 24557.</title>
        <authorList>
            <person name="Poehlein A."/>
            <person name="Daniel R."/>
        </authorList>
    </citation>
    <scope>NUCLEOTIDE SEQUENCE [LARGE SCALE GENOMIC DNA]</scope>
    <source>
        <strain evidence="2 3">DSM 24557</strain>
    </source>
</reference>
<evidence type="ECO:0000313" key="2">
    <source>
        <dbReference type="EMBL" id="KYH25974.1"/>
    </source>
</evidence>
<keyword evidence="1" id="KW-1133">Transmembrane helix</keyword>
<keyword evidence="1" id="KW-0812">Transmembrane</keyword>
<dbReference type="OrthoDB" id="206308at2157"/>
<gene>
    <name evidence="2" type="ORF">HAPAU_10640</name>
</gene>
<evidence type="ECO:0000313" key="3">
    <source>
        <dbReference type="Proteomes" id="UP000075321"/>
    </source>
</evidence>
<evidence type="ECO:0008006" key="4">
    <source>
        <dbReference type="Google" id="ProtNLM"/>
    </source>
</evidence>
<dbReference type="Proteomes" id="UP000075321">
    <property type="component" value="Unassembled WGS sequence"/>
</dbReference>